<evidence type="ECO:0000313" key="2">
    <source>
        <dbReference type="Proteomes" id="UP000254069"/>
    </source>
</evidence>
<protein>
    <submittedName>
        <fullName evidence="1">Uncharacterized protein</fullName>
    </submittedName>
</protein>
<evidence type="ECO:0000313" key="1">
    <source>
        <dbReference type="EMBL" id="SUI49431.1"/>
    </source>
</evidence>
<dbReference type="EMBL" id="UGYO01000001">
    <property type="protein sequence ID" value="SUI49431.1"/>
    <property type="molecule type" value="Genomic_DNA"/>
</dbReference>
<organism evidence="1 2">
    <name type="scientific">Shewanella algae</name>
    <dbReference type="NCBI Taxonomy" id="38313"/>
    <lineage>
        <taxon>Bacteria</taxon>
        <taxon>Pseudomonadati</taxon>
        <taxon>Pseudomonadota</taxon>
        <taxon>Gammaproteobacteria</taxon>
        <taxon>Alteromonadales</taxon>
        <taxon>Shewanellaceae</taxon>
        <taxon>Shewanella</taxon>
    </lineage>
</organism>
<keyword evidence="2" id="KW-1185">Reference proteome</keyword>
<proteinExistence type="predicted"/>
<dbReference type="AlphaFoldDB" id="A0A379YTS3"/>
<accession>A0A379YTS3</accession>
<reference evidence="1 2" key="1">
    <citation type="submission" date="2018-06" db="EMBL/GenBank/DDBJ databases">
        <authorList>
            <consortium name="Pathogen Informatics"/>
            <person name="Doyle S."/>
        </authorList>
    </citation>
    <scope>NUCLEOTIDE SEQUENCE [LARGE SCALE GENOMIC DNA]</scope>
    <source>
        <strain evidence="1 2">NCTC10738</strain>
    </source>
</reference>
<name>A0A379YTS3_9GAMM</name>
<gene>
    <name evidence="1" type="ORF">NCTC10738_00431</name>
</gene>
<sequence>MSQLTIVITINRLASYASGNTRKFSFSKAIKQLPNCISFDNKNHFTNGSVV</sequence>
<dbReference type="Proteomes" id="UP000254069">
    <property type="component" value="Unassembled WGS sequence"/>
</dbReference>